<proteinExistence type="predicted"/>
<organism evidence="1 2">
    <name type="scientific">Arctium lappa</name>
    <name type="common">Greater burdock</name>
    <name type="synonym">Lappa major</name>
    <dbReference type="NCBI Taxonomy" id="4217"/>
    <lineage>
        <taxon>Eukaryota</taxon>
        <taxon>Viridiplantae</taxon>
        <taxon>Streptophyta</taxon>
        <taxon>Embryophyta</taxon>
        <taxon>Tracheophyta</taxon>
        <taxon>Spermatophyta</taxon>
        <taxon>Magnoliopsida</taxon>
        <taxon>eudicotyledons</taxon>
        <taxon>Gunneridae</taxon>
        <taxon>Pentapetalae</taxon>
        <taxon>asterids</taxon>
        <taxon>campanulids</taxon>
        <taxon>Asterales</taxon>
        <taxon>Asteraceae</taxon>
        <taxon>Carduoideae</taxon>
        <taxon>Cardueae</taxon>
        <taxon>Arctiinae</taxon>
        <taxon>Arctium</taxon>
    </lineage>
</organism>
<gene>
    <name evidence="1" type="ORF">L6452_30769</name>
</gene>
<keyword evidence="2" id="KW-1185">Reference proteome</keyword>
<comment type="caution">
    <text evidence="1">The sequence shown here is derived from an EMBL/GenBank/DDBJ whole genome shotgun (WGS) entry which is preliminary data.</text>
</comment>
<accession>A0ACB8ZJA9</accession>
<name>A0ACB8ZJA9_ARCLA</name>
<evidence type="ECO:0000313" key="1">
    <source>
        <dbReference type="EMBL" id="KAI3697673.1"/>
    </source>
</evidence>
<reference evidence="1 2" key="2">
    <citation type="journal article" date="2022" name="Mol. Ecol. Resour.">
        <title>The genomes of chicory, endive, great burdock and yacon provide insights into Asteraceae paleo-polyploidization history and plant inulin production.</title>
        <authorList>
            <person name="Fan W."/>
            <person name="Wang S."/>
            <person name="Wang H."/>
            <person name="Wang A."/>
            <person name="Jiang F."/>
            <person name="Liu H."/>
            <person name="Zhao H."/>
            <person name="Xu D."/>
            <person name="Zhang Y."/>
        </authorList>
    </citation>
    <scope>NUCLEOTIDE SEQUENCE [LARGE SCALE GENOMIC DNA]</scope>
    <source>
        <strain evidence="2">cv. Niubang</strain>
    </source>
</reference>
<evidence type="ECO:0000313" key="2">
    <source>
        <dbReference type="Proteomes" id="UP001055879"/>
    </source>
</evidence>
<protein>
    <submittedName>
        <fullName evidence="1">Uncharacterized protein</fullName>
    </submittedName>
</protein>
<dbReference type="EMBL" id="CM042056">
    <property type="protein sequence ID" value="KAI3697673.1"/>
    <property type="molecule type" value="Genomic_DNA"/>
</dbReference>
<sequence length="205" mass="23266">MIVRSPPAVPSKPSQRSSSVMSSFVSALQYFPDLGFDAFLILTILVAPTTSTTKGLKKFLKKTLIFPDISISFPSSQEDVAVRKGYLAVWVGIEEEEMKKFVIPTDYVAHQAFSFLLRDAEEKESLDVSKRVFGSDFKNRMTKYLRTTHILTPARDKGSVQLGQKPSIGYRMNIIDKDNMKCRLKKSLRILVDLHRRSTEGRCLR</sequence>
<dbReference type="Proteomes" id="UP001055879">
    <property type="component" value="Linkage Group LG10"/>
</dbReference>
<reference evidence="2" key="1">
    <citation type="journal article" date="2022" name="Mol. Ecol. Resour.">
        <title>The genomes of chicory, endive, great burdock and yacon provide insights into Asteraceae palaeo-polyploidization history and plant inulin production.</title>
        <authorList>
            <person name="Fan W."/>
            <person name="Wang S."/>
            <person name="Wang H."/>
            <person name="Wang A."/>
            <person name="Jiang F."/>
            <person name="Liu H."/>
            <person name="Zhao H."/>
            <person name="Xu D."/>
            <person name="Zhang Y."/>
        </authorList>
    </citation>
    <scope>NUCLEOTIDE SEQUENCE [LARGE SCALE GENOMIC DNA]</scope>
    <source>
        <strain evidence="2">cv. Niubang</strain>
    </source>
</reference>